<keyword evidence="2" id="KW-1185">Reference proteome</keyword>
<evidence type="ECO:0000313" key="2">
    <source>
        <dbReference type="Proteomes" id="UP000830768"/>
    </source>
</evidence>
<name>A0ACD3Z3V3_FUSSC</name>
<reference evidence="1" key="1">
    <citation type="submission" date="2021-11" db="EMBL/GenBank/DDBJ databases">
        <title>Fusarium solani-melongenae Genome sequencing and assembly.</title>
        <authorList>
            <person name="Xie S."/>
            <person name="Huang L."/>
            <person name="Zhang X."/>
        </authorList>
    </citation>
    <scope>NUCLEOTIDE SEQUENCE</scope>
    <source>
        <strain evidence="1">CRI 24-3</strain>
    </source>
</reference>
<evidence type="ECO:0000313" key="1">
    <source>
        <dbReference type="EMBL" id="UPK95876.1"/>
    </source>
</evidence>
<organism evidence="1 2">
    <name type="scientific">Fusarium solani subsp. cucurbitae</name>
    <name type="common">Neocosmosporum cucurbitae</name>
    <dbReference type="NCBI Taxonomy" id="2747967"/>
    <lineage>
        <taxon>Eukaryota</taxon>
        <taxon>Fungi</taxon>
        <taxon>Dikarya</taxon>
        <taxon>Ascomycota</taxon>
        <taxon>Pezizomycotina</taxon>
        <taxon>Sordariomycetes</taxon>
        <taxon>Hypocreomycetidae</taxon>
        <taxon>Hypocreales</taxon>
        <taxon>Nectriaceae</taxon>
        <taxon>Fusarium</taxon>
        <taxon>Fusarium solani species complex</taxon>
    </lineage>
</organism>
<protein>
    <submittedName>
        <fullName evidence="1">Uncharacterized protein</fullName>
    </submittedName>
</protein>
<dbReference type="Proteomes" id="UP000830768">
    <property type="component" value="Chromosome 5"/>
</dbReference>
<proteinExistence type="predicted"/>
<accession>A0ACD3Z3V3</accession>
<sequence>MTYVCKHRKLISGADLLALPPAYHLSWGNSDAQILKFKIEDEKILSLYSSAKENLGDQGWALSRVMEGITPQKVFSIRLNAAKKILYHGIAQIEGFKPVVAKSDYTEQGNLLDLGAETMLTSDLSRKNLKTRGTWTKNNVSLEWDNTKHFYYVQPTNPSGVARSVSHHKNGRLSLRLRGYKVTTRYHGVLLDERDFNEEDDVLRVMGTVRNPYHVKVCSWKKGKGVYYYGGLNNGDLKVEKASSSESFVFLLIRGFTPSQKMV</sequence>
<gene>
    <name evidence="1" type="ORF">LCI18_006811</name>
</gene>
<dbReference type="EMBL" id="CP090034">
    <property type="protein sequence ID" value="UPK95876.1"/>
    <property type="molecule type" value="Genomic_DNA"/>
</dbReference>